<dbReference type="PROSITE" id="PS50977">
    <property type="entry name" value="HTH_TETR_2"/>
    <property type="match status" value="1"/>
</dbReference>
<keyword evidence="3" id="KW-0804">Transcription</keyword>
<evidence type="ECO:0000313" key="7">
    <source>
        <dbReference type="Proteomes" id="UP000269708"/>
    </source>
</evidence>
<dbReference type="Pfam" id="PF00440">
    <property type="entry name" value="TetR_N"/>
    <property type="match status" value="1"/>
</dbReference>
<sequence>MGRRKTIDRDKVLEAAEAVIAETGAAGLTFESVAAAAGVTKGGIQSCFASKEALIEALLRRWGALYDADVARLSGPGSTARDRVRAHVRSTAEADDAANARAAALLAALLQSPDNLAWARDWYAERFGDLKALDGPEAVRARLAFLATEGLFFLRHFGLVSMTRREWERHFDDIAGLLPERERKARAGGGPRAGKSRA</sequence>
<feature type="DNA-binding region" description="H-T-H motif" evidence="4">
    <location>
        <begin position="29"/>
        <end position="48"/>
    </location>
</feature>
<dbReference type="PANTHER" id="PTHR47506">
    <property type="entry name" value="TRANSCRIPTIONAL REGULATORY PROTEIN"/>
    <property type="match status" value="1"/>
</dbReference>
<dbReference type="Pfam" id="PF17937">
    <property type="entry name" value="TetR_C_28"/>
    <property type="match status" value="1"/>
</dbReference>
<dbReference type="Gene3D" id="1.10.357.10">
    <property type="entry name" value="Tetracycline Repressor, domain 2"/>
    <property type="match status" value="1"/>
</dbReference>
<proteinExistence type="predicted"/>
<dbReference type="InterPro" id="IPR009057">
    <property type="entry name" value="Homeodomain-like_sf"/>
</dbReference>
<reference evidence="6 7" key="1">
    <citation type="submission" date="2018-11" db="EMBL/GenBank/DDBJ databases">
        <title>Genomic Encyclopedia of Type Strains, Phase IV (KMG-IV): sequencing the most valuable type-strain genomes for metagenomic binning, comparative biology and taxonomic classification.</title>
        <authorList>
            <person name="Goeker M."/>
        </authorList>
    </citation>
    <scope>NUCLEOTIDE SEQUENCE [LARGE SCALE GENOMIC DNA]</scope>
    <source>
        <strain evidence="6 7">DSM 25623</strain>
    </source>
</reference>
<dbReference type="InterPro" id="IPR001647">
    <property type="entry name" value="HTH_TetR"/>
</dbReference>
<dbReference type="AlphaFoldDB" id="A0A3N4W7L2"/>
<protein>
    <submittedName>
        <fullName evidence="6">TetR family transcriptional regulator</fullName>
    </submittedName>
</protein>
<gene>
    <name evidence="6" type="ORF">EDC50_0395</name>
</gene>
<evidence type="ECO:0000313" key="6">
    <source>
        <dbReference type="EMBL" id="RPE81214.1"/>
    </source>
</evidence>
<evidence type="ECO:0000256" key="4">
    <source>
        <dbReference type="PROSITE-ProRule" id="PRU00335"/>
    </source>
</evidence>
<dbReference type="Proteomes" id="UP000269708">
    <property type="component" value="Unassembled WGS sequence"/>
</dbReference>
<dbReference type="PRINTS" id="PR00455">
    <property type="entry name" value="HTHTETR"/>
</dbReference>
<evidence type="ECO:0000256" key="1">
    <source>
        <dbReference type="ARBA" id="ARBA00023015"/>
    </source>
</evidence>
<dbReference type="InterPro" id="IPR041479">
    <property type="entry name" value="TetR_CgmR_C"/>
</dbReference>
<keyword evidence="2 4" id="KW-0238">DNA-binding</keyword>
<keyword evidence="1" id="KW-0805">Transcription regulation</keyword>
<evidence type="ECO:0000256" key="3">
    <source>
        <dbReference type="ARBA" id="ARBA00023163"/>
    </source>
</evidence>
<keyword evidence="7" id="KW-1185">Reference proteome</keyword>
<comment type="caution">
    <text evidence="6">The sequence shown here is derived from an EMBL/GenBank/DDBJ whole genome shotgun (WGS) entry which is preliminary data.</text>
</comment>
<dbReference type="EMBL" id="RKQN01000001">
    <property type="protein sequence ID" value="RPE81214.1"/>
    <property type="molecule type" value="Genomic_DNA"/>
</dbReference>
<dbReference type="SUPFAM" id="SSF46689">
    <property type="entry name" value="Homeodomain-like"/>
    <property type="match status" value="1"/>
</dbReference>
<organism evidence="6 7">
    <name type="scientific">Vulcaniibacterium tengchongense</name>
    <dbReference type="NCBI Taxonomy" id="1273429"/>
    <lineage>
        <taxon>Bacteria</taxon>
        <taxon>Pseudomonadati</taxon>
        <taxon>Pseudomonadota</taxon>
        <taxon>Gammaproteobacteria</taxon>
        <taxon>Lysobacterales</taxon>
        <taxon>Lysobacteraceae</taxon>
        <taxon>Vulcaniibacterium</taxon>
    </lineage>
</organism>
<evidence type="ECO:0000259" key="5">
    <source>
        <dbReference type="PROSITE" id="PS50977"/>
    </source>
</evidence>
<accession>A0A3N4W7L2</accession>
<feature type="domain" description="HTH tetR-type" evidence="5">
    <location>
        <begin position="6"/>
        <end position="66"/>
    </location>
</feature>
<evidence type="ECO:0000256" key="2">
    <source>
        <dbReference type="ARBA" id="ARBA00023125"/>
    </source>
</evidence>
<dbReference type="OrthoDB" id="63332at2"/>
<dbReference type="GO" id="GO:0003677">
    <property type="term" value="F:DNA binding"/>
    <property type="evidence" value="ECO:0007669"/>
    <property type="project" value="UniProtKB-UniRule"/>
</dbReference>
<name>A0A3N4W7L2_9GAMM</name>
<dbReference type="PANTHER" id="PTHR47506:SF1">
    <property type="entry name" value="HTH-TYPE TRANSCRIPTIONAL REGULATOR YJDC"/>
    <property type="match status" value="1"/>
</dbReference>